<dbReference type="EMBL" id="AP003762">
    <property type="protein sequence ID" value="BAD53822.1"/>
    <property type="molecule type" value="Genomic_DNA"/>
</dbReference>
<evidence type="ECO:0000313" key="3">
    <source>
        <dbReference type="EMBL" id="BAD53822.1"/>
    </source>
</evidence>
<reference evidence="4" key="4">
    <citation type="journal article" date="2008" name="Nucleic Acids Res.">
        <title>The rice annotation project database (RAP-DB): 2008 update.</title>
        <authorList>
            <consortium name="The rice annotation project (RAP)"/>
        </authorList>
    </citation>
    <scope>GENOME REANNOTATION</scope>
    <source>
        <strain evidence="4">cv. Nipponbare</strain>
    </source>
</reference>
<evidence type="ECO:0000256" key="1">
    <source>
        <dbReference type="SAM" id="MobiDB-lite"/>
    </source>
</evidence>
<reference evidence="4" key="3">
    <citation type="journal article" date="2005" name="Nature">
        <title>The map-based sequence of the rice genome.</title>
        <authorList>
            <consortium name="International rice genome sequencing project (IRGSP)"/>
            <person name="Matsumoto T."/>
            <person name="Wu J."/>
            <person name="Kanamori H."/>
            <person name="Katayose Y."/>
            <person name="Fujisawa M."/>
            <person name="Namiki N."/>
            <person name="Mizuno H."/>
            <person name="Yamamoto K."/>
            <person name="Antonio B.A."/>
            <person name="Baba T."/>
            <person name="Sakata K."/>
            <person name="Nagamura Y."/>
            <person name="Aoki H."/>
            <person name="Arikawa K."/>
            <person name="Arita K."/>
            <person name="Bito T."/>
            <person name="Chiden Y."/>
            <person name="Fujitsuka N."/>
            <person name="Fukunaka R."/>
            <person name="Hamada M."/>
            <person name="Harada C."/>
            <person name="Hayashi A."/>
            <person name="Hijishita S."/>
            <person name="Honda M."/>
            <person name="Hosokawa S."/>
            <person name="Ichikawa Y."/>
            <person name="Idonuma A."/>
            <person name="Iijima M."/>
            <person name="Ikeda M."/>
            <person name="Ikeno M."/>
            <person name="Ito K."/>
            <person name="Ito S."/>
            <person name="Ito T."/>
            <person name="Ito Y."/>
            <person name="Ito Y."/>
            <person name="Iwabuchi A."/>
            <person name="Kamiya K."/>
            <person name="Karasawa W."/>
            <person name="Kurita K."/>
            <person name="Katagiri S."/>
            <person name="Kikuta A."/>
            <person name="Kobayashi H."/>
            <person name="Kobayashi N."/>
            <person name="Machita K."/>
            <person name="Maehara T."/>
            <person name="Masukawa M."/>
            <person name="Mizubayashi T."/>
            <person name="Mukai Y."/>
            <person name="Nagasaki H."/>
            <person name="Nagata Y."/>
            <person name="Naito S."/>
            <person name="Nakashima M."/>
            <person name="Nakama Y."/>
            <person name="Nakamichi Y."/>
            <person name="Nakamura M."/>
            <person name="Meguro A."/>
            <person name="Negishi M."/>
            <person name="Ohta I."/>
            <person name="Ohta T."/>
            <person name="Okamoto M."/>
            <person name="Ono N."/>
            <person name="Saji S."/>
            <person name="Sakaguchi M."/>
            <person name="Sakai K."/>
            <person name="Shibata M."/>
            <person name="Shimokawa T."/>
            <person name="Song J."/>
            <person name="Takazaki Y."/>
            <person name="Terasawa K."/>
            <person name="Tsugane M."/>
            <person name="Tsuji K."/>
            <person name="Ueda S."/>
            <person name="Waki K."/>
            <person name="Yamagata H."/>
            <person name="Yamamoto M."/>
            <person name="Yamamoto S."/>
            <person name="Yamane H."/>
            <person name="Yoshiki S."/>
            <person name="Yoshihara R."/>
            <person name="Yukawa K."/>
            <person name="Zhong H."/>
            <person name="Yano M."/>
            <person name="Yuan Q."/>
            <person name="Ouyang S."/>
            <person name="Liu J."/>
            <person name="Jones K.M."/>
            <person name="Gansberger K."/>
            <person name="Moffat K."/>
            <person name="Hill J."/>
            <person name="Bera J."/>
            <person name="Fadrosh D."/>
            <person name="Jin S."/>
            <person name="Johri S."/>
            <person name="Kim M."/>
            <person name="Overton L."/>
            <person name="Reardon M."/>
            <person name="Tsitrin T."/>
            <person name="Vuong H."/>
            <person name="Weaver B."/>
            <person name="Ciecko A."/>
            <person name="Tallon L."/>
            <person name="Jackson J."/>
            <person name="Pai G."/>
            <person name="Aken S.V."/>
            <person name="Utterback T."/>
            <person name="Reidmuller S."/>
            <person name="Feldblyum T."/>
            <person name="Hsiao J."/>
            <person name="Zismann V."/>
            <person name="Iobst S."/>
            <person name="de Vazeille A.R."/>
            <person name="Buell C.R."/>
            <person name="Ying K."/>
            <person name="Li Y."/>
            <person name="Lu T."/>
            <person name="Huang Y."/>
            <person name="Zhao Q."/>
            <person name="Feng Q."/>
            <person name="Zhang L."/>
            <person name="Zhu J."/>
            <person name="Weng Q."/>
            <person name="Mu J."/>
            <person name="Lu Y."/>
            <person name="Fan D."/>
            <person name="Liu Y."/>
            <person name="Guan J."/>
            <person name="Zhang Y."/>
            <person name="Yu S."/>
            <person name="Liu X."/>
            <person name="Zhang Y."/>
            <person name="Hong G."/>
            <person name="Han B."/>
            <person name="Choisne N."/>
            <person name="Demange N."/>
            <person name="Orjeda G."/>
            <person name="Samain S."/>
            <person name="Cattolico L."/>
            <person name="Pelletier E."/>
            <person name="Couloux A."/>
            <person name="Segurens B."/>
            <person name="Wincker P."/>
            <person name="D'Hont A."/>
            <person name="Scarpelli C."/>
            <person name="Weissenbach J."/>
            <person name="Salanoubat M."/>
            <person name="Quetier F."/>
            <person name="Yu Y."/>
            <person name="Kim H.R."/>
            <person name="Rambo T."/>
            <person name="Currie J."/>
            <person name="Collura K."/>
            <person name="Luo M."/>
            <person name="Yang T."/>
            <person name="Ammiraju J.S.S."/>
            <person name="Engler F."/>
            <person name="Soderlund C."/>
            <person name="Wing R.A."/>
            <person name="Palmer L.E."/>
            <person name="de la Bastide M."/>
            <person name="Spiegel L."/>
            <person name="Nascimento L."/>
            <person name="Zutavern T."/>
            <person name="O'Shaughnessy A."/>
            <person name="Dike S."/>
            <person name="Dedhia N."/>
            <person name="Preston R."/>
            <person name="Balija V."/>
            <person name="McCombie W.R."/>
            <person name="Chow T."/>
            <person name="Chen H."/>
            <person name="Chung M."/>
            <person name="Chen C."/>
            <person name="Shaw J."/>
            <person name="Wu H."/>
            <person name="Hsiao K."/>
            <person name="Chao Y."/>
            <person name="Chu M."/>
            <person name="Cheng C."/>
            <person name="Hour A."/>
            <person name="Lee P."/>
            <person name="Lin S."/>
            <person name="Lin Y."/>
            <person name="Liou J."/>
            <person name="Liu S."/>
            <person name="Hsing Y."/>
            <person name="Raghuvanshi S."/>
            <person name="Mohanty A."/>
            <person name="Bharti A.K."/>
            <person name="Gaur A."/>
            <person name="Gupta V."/>
            <person name="Kumar D."/>
            <person name="Ravi V."/>
            <person name="Vij S."/>
            <person name="Kapur A."/>
            <person name="Khurana P."/>
            <person name="Khurana P."/>
            <person name="Khurana J.P."/>
            <person name="Tyagi A.K."/>
            <person name="Gaikwad K."/>
            <person name="Singh A."/>
            <person name="Dalal V."/>
            <person name="Srivastava S."/>
            <person name="Dixit A."/>
            <person name="Pal A.K."/>
            <person name="Ghazi I.A."/>
            <person name="Yadav M."/>
            <person name="Pandit A."/>
            <person name="Bhargava A."/>
            <person name="Sureshbabu K."/>
            <person name="Batra K."/>
            <person name="Sharma T.R."/>
            <person name="Mohapatra T."/>
            <person name="Singh N.K."/>
            <person name="Messing J."/>
            <person name="Nelson A.B."/>
            <person name="Fuks G."/>
            <person name="Kavchok S."/>
            <person name="Keizer G."/>
            <person name="Linton E."/>
            <person name="Llaca V."/>
            <person name="Song R."/>
            <person name="Tanyolac B."/>
            <person name="Young S."/>
            <person name="Ho-Il K."/>
            <person name="Hahn J.H."/>
            <person name="Sangsakoo G."/>
            <person name="Vanavichit A."/>
            <person name="de Mattos Luiz.A.T."/>
            <person name="Zimmer P.D."/>
            <person name="Malone G."/>
            <person name="Dellagostin O."/>
            <person name="de Oliveira A.C."/>
            <person name="Bevan M."/>
            <person name="Bancroft I."/>
            <person name="Minx P."/>
            <person name="Cordum H."/>
            <person name="Wilson R."/>
            <person name="Cheng Z."/>
            <person name="Jin W."/>
            <person name="Jiang J."/>
            <person name="Leong S.A."/>
            <person name="Iwama H."/>
            <person name="Gojobori T."/>
            <person name="Itoh T."/>
            <person name="Niimura Y."/>
            <person name="Fujii Y."/>
            <person name="Habara T."/>
            <person name="Sakai H."/>
            <person name="Sato Y."/>
            <person name="Wilson G."/>
            <person name="Kumar K."/>
            <person name="McCouch S."/>
            <person name="Juretic N."/>
            <person name="Hoen D."/>
            <person name="Wright S."/>
            <person name="Bruskiewich R."/>
            <person name="Bureau T."/>
            <person name="Miyao A."/>
            <person name="Hirochika H."/>
            <person name="Nishikawa T."/>
            <person name="Kadowaki K."/>
            <person name="Sugiura M."/>
            <person name="Burr B."/>
            <person name="Sasaki T."/>
        </authorList>
    </citation>
    <scope>NUCLEOTIDE SEQUENCE [LARGE SCALE GENOMIC DNA]</scope>
    <source>
        <strain evidence="4">cv. Nipponbare</strain>
    </source>
</reference>
<reference evidence="2" key="1">
    <citation type="submission" date="2001-05" db="EMBL/GenBank/DDBJ databases">
        <title>Oryza sativa nipponbare(GA3) genomic DNA, chromosome 6, PAC clone:P0528E12.</title>
        <authorList>
            <person name="Sasaki T."/>
            <person name="Matsumoto T."/>
            <person name="Yamamoto K."/>
        </authorList>
    </citation>
    <scope>NUCLEOTIDE SEQUENCE</scope>
</reference>
<evidence type="ECO:0000313" key="2">
    <source>
        <dbReference type="EMBL" id="BAD53741.1"/>
    </source>
</evidence>
<sequence length="157" mass="16977">MGRGISTPTPPDTGWDVGALSLVLSACDLSQTGQGRLTCVNRAAPHVCPHHIKCGKRWLGRRAFKTLDGTACSVHSLRHVVAGEGLEAVCLTGPRGVTWRPEAPWPPHNHLTSPRGGGEKAGRTATWLDGKVIPLYHAYPRTHITDKYNKKVLPPVL</sequence>
<name>Q5Z8T2_ORYSJ</name>
<dbReference type="EMBL" id="AP003713">
    <property type="protein sequence ID" value="BAD53741.1"/>
    <property type="molecule type" value="Genomic_DNA"/>
</dbReference>
<evidence type="ECO:0000313" key="4">
    <source>
        <dbReference type="Proteomes" id="UP000000763"/>
    </source>
</evidence>
<gene>
    <name evidence="3" type="ORF">P0456F09.8</name>
    <name evidence="2" type="ORF">P0528E12.33</name>
</gene>
<feature type="region of interest" description="Disordered" evidence="1">
    <location>
        <begin position="101"/>
        <end position="121"/>
    </location>
</feature>
<organism evidence="3 4">
    <name type="scientific">Oryza sativa subsp. japonica</name>
    <name type="common">Rice</name>
    <dbReference type="NCBI Taxonomy" id="39947"/>
    <lineage>
        <taxon>Eukaryota</taxon>
        <taxon>Viridiplantae</taxon>
        <taxon>Streptophyta</taxon>
        <taxon>Embryophyta</taxon>
        <taxon>Tracheophyta</taxon>
        <taxon>Spermatophyta</taxon>
        <taxon>Magnoliopsida</taxon>
        <taxon>Liliopsida</taxon>
        <taxon>Poales</taxon>
        <taxon>Poaceae</taxon>
        <taxon>BOP clade</taxon>
        <taxon>Oryzoideae</taxon>
        <taxon>Oryzeae</taxon>
        <taxon>Oryzinae</taxon>
        <taxon>Oryza</taxon>
        <taxon>Oryza sativa</taxon>
    </lineage>
</organism>
<dbReference type="PROSITE" id="PS51257">
    <property type="entry name" value="PROKAR_LIPOPROTEIN"/>
    <property type="match status" value="1"/>
</dbReference>
<protein>
    <submittedName>
        <fullName evidence="3">Uncharacterized protein</fullName>
    </submittedName>
</protein>
<dbReference type="Proteomes" id="UP000000763">
    <property type="component" value="Chromosome 6"/>
</dbReference>
<accession>Q5Z8T2</accession>
<proteinExistence type="predicted"/>
<dbReference type="AlphaFoldDB" id="Q5Z8T2"/>
<reference evidence="3" key="2">
    <citation type="submission" date="2001-06" db="EMBL/GenBank/DDBJ databases">
        <title>Oryza sativa nipponbare(GA3) genomic DNA, chromosome 6, PAC clone:P0456F09.</title>
        <authorList>
            <person name="Sasaki T."/>
            <person name="Matsumoto T."/>
            <person name="Yamamoto K."/>
        </authorList>
    </citation>
    <scope>NUCLEOTIDE SEQUENCE</scope>
</reference>